<dbReference type="EC" id="4.2.2.29" evidence="7"/>
<evidence type="ECO:0000256" key="1">
    <source>
        <dbReference type="ARBA" id="ARBA00022475"/>
    </source>
</evidence>
<comment type="catalytic activity">
    <reaction evidence="7">
        <text>a peptidoglycan chain = a peptidoglycan chain with N-acetyl-1,6-anhydromuramyl-[peptide] at the reducing end + a peptidoglycan chain with N-acetylglucosamine at the non-reducing end.</text>
        <dbReference type="EC" id="4.2.2.29"/>
    </reaction>
</comment>
<evidence type="ECO:0000256" key="5">
    <source>
        <dbReference type="ARBA" id="ARBA00023239"/>
    </source>
</evidence>
<proteinExistence type="inferred from homology"/>
<dbReference type="CDD" id="cd08010">
    <property type="entry name" value="MltG_like"/>
    <property type="match status" value="1"/>
</dbReference>
<dbReference type="PANTHER" id="PTHR30518:SF2">
    <property type="entry name" value="ENDOLYTIC MUREIN TRANSGLYCOSYLASE"/>
    <property type="match status" value="1"/>
</dbReference>
<dbReference type="GO" id="GO:0009252">
    <property type="term" value="P:peptidoglycan biosynthetic process"/>
    <property type="evidence" value="ECO:0007669"/>
    <property type="project" value="UniProtKB-UniRule"/>
</dbReference>
<keyword evidence="3 7" id="KW-1133">Transmembrane helix</keyword>
<dbReference type="AlphaFoldDB" id="A0A7V5CTU1"/>
<dbReference type="Gene3D" id="3.30.1490.480">
    <property type="entry name" value="Endolytic murein transglycosylase"/>
    <property type="match status" value="2"/>
</dbReference>
<evidence type="ECO:0000313" key="8">
    <source>
        <dbReference type="EMBL" id="HGY94455.1"/>
    </source>
</evidence>
<dbReference type="Gene3D" id="3.30.160.60">
    <property type="entry name" value="Classic Zinc Finger"/>
    <property type="match status" value="1"/>
</dbReference>
<keyword evidence="1 7" id="KW-1003">Cell membrane</keyword>
<sequence>MRKLFQFLLLVILAAAGYAAYVVLTPVGPSSPELVTIAPGTPTLAIGQELVEKGLIRSRWALEAMHLAKGGALKAGVYRFDHPAPLTEVYRRLRRGDVYTISVTIPEGSNIFDIAQRLAAKKLATEQGFLTVAEHDTQLVSDLDPQAPSLEGYLFPDTYKFSPGISPEHIAAAMVAQFRTEAAKLGLEKMASLPASTDQTTPSLHEIVVIASLVERETPIPSERPLVASVFYNRLAQQMPLMTDPSVIYAALLQHRYRGAIYESDLKSDSPYNTYTHAGLPPGPVCNPGLASLRAAMHPAHTDYLYFVAASADPSGHSRFSATLAQHDKNVQAYRRAVRQAQRR</sequence>
<dbReference type="InterPro" id="IPR003770">
    <property type="entry name" value="MLTG-like"/>
</dbReference>
<name>A0A7V5CTU1_9BACT</name>
<dbReference type="PANTHER" id="PTHR30518">
    <property type="entry name" value="ENDOLYTIC MUREIN TRANSGLYCOSYLASE"/>
    <property type="match status" value="1"/>
</dbReference>
<dbReference type="GO" id="GO:0008932">
    <property type="term" value="F:lytic endotransglycosylase activity"/>
    <property type="evidence" value="ECO:0007669"/>
    <property type="project" value="UniProtKB-UniRule"/>
</dbReference>
<gene>
    <name evidence="7 8" type="primary">mltG</name>
    <name evidence="8" type="ORF">ENW50_07195</name>
</gene>
<keyword evidence="5 7" id="KW-0456">Lyase</keyword>
<feature type="site" description="Important for catalytic activity" evidence="7">
    <location>
        <position position="217"/>
    </location>
</feature>
<dbReference type="HAMAP" id="MF_02065">
    <property type="entry name" value="MltG"/>
    <property type="match status" value="1"/>
</dbReference>
<protein>
    <recommendedName>
        <fullName evidence="7">Endolytic murein transglycosylase</fullName>
        <ecNumber evidence="7">4.2.2.29</ecNumber>
    </recommendedName>
    <alternativeName>
        <fullName evidence="7">Peptidoglycan lytic transglycosylase</fullName>
    </alternativeName>
    <alternativeName>
        <fullName evidence="7">Peptidoglycan polymerization terminase</fullName>
    </alternativeName>
</protein>
<keyword evidence="2 7" id="KW-0812">Transmembrane</keyword>
<evidence type="ECO:0000256" key="2">
    <source>
        <dbReference type="ARBA" id="ARBA00022692"/>
    </source>
</evidence>
<evidence type="ECO:0000256" key="6">
    <source>
        <dbReference type="ARBA" id="ARBA00023316"/>
    </source>
</evidence>
<accession>A0A7V5CTU1</accession>
<dbReference type="EMBL" id="DTKL01000043">
    <property type="protein sequence ID" value="HGY94455.1"/>
    <property type="molecule type" value="Genomic_DNA"/>
</dbReference>
<reference evidence="8" key="1">
    <citation type="journal article" date="2020" name="mSystems">
        <title>Genome- and Community-Level Interaction Insights into Carbon Utilization and Element Cycling Functions of Hydrothermarchaeota in Hydrothermal Sediment.</title>
        <authorList>
            <person name="Zhou Z."/>
            <person name="Liu Y."/>
            <person name="Xu W."/>
            <person name="Pan J."/>
            <person name="Luo Z.H."/>
            <person name="Li M."/>
        </authorList>
    </citation>
    <scope>NUCLEOTIDE SEQUENCE [LARGE SCALE GENOMIC DNA]</scope>
    <source>
        <strain evidence="8">SpSt-855</strain>
    </source>
</reference>
<evidence type="ECO:0000256" key="7">
    <source>
        <dbReference type="HAMAP-Rule" id="MF_02065"/>
    </source>
</evidence>
<keyword evidence="6 7" id="KW-0961">Cell wall biogenesis/degradation</keyword>
<evidence type="ECO:0000256" key="3">
    <source>
        <dbReference type="ARBA" id="ARBA00022989"/>
    </source>
</evidence>
<organism evidence="8">
    <name type="scientific">Acidobacterium capsulatum</name>
    <dbReference type="NCBI Taxonomy" id="33075"/>
    <lineage>
        <taxon>Bacteria</taxon>
        <taxon>Pseudomonadati</taxon>
        <taxon>Acidobacteriota</taxon>
        <taxon>Terriglobia</taxon>
        <taxon>Terriglobales</taxon>
        <taxon>Acidobacteriaceae</taxon>
        <taxon>Acidobacterium</taxon>
    </lineage>
</organism>
<dbReference type="NCBIfam" id="TIGR00247">
    <property type="entry name" value="endolytic transglycosylase MltG"/>
    <property type="match status" value="1"/>
</dbReference>
<comment type="function">
    <text evidence="7">Functions as a peptidoglycan terminase that cleaves nascent peptidoglycan strands endolytically to terminate their elongation.</text>
</comment>
<dbReference type="Pfam" id="PF02618">
    <property type="entry name" value="YceG"/>
    <property type="match status" value="1"/>
</dbReference>
<dbReference type="GO" id="GO:0071555">
    <property type="term" value="P:cell wall organization"/>
    <property type="evidence" value="ECO:0007669"/>
    <property type="project" value="UniProtKB-KW"/>
</dbReference>
<keyword evidence="4 7" id="KW-0472">Membrane</keyword>
<comment type="similarity">
    <text evidence="7">Belongs to the transglycosylase MltG family.</text>
</comment>
<dbReference type="GO" id="GO:0005886">
    <property type="term" value="C:plasma membrane"/>
    <property type="evidence" value="ECO:0007669"/>
    <property type="project" value="UniProtKB-UniRule"/>
</dbReference>
<comment type="caution">
    <text evidence="8">The sequence shown here is derived from an EMBL/GenBank/DDBJ whole genome shotgun (WGS) entry which is preliminary data.</text>
</comment>
<evidence type="ECO:0000256" key="4">
    <source>
        <dbReference type="ARBA" id="ARBA00023136"/>
    </source>
</evidence>